<evidence type="ECO:0000259" key="2">
    <source>
        <dbReference type="PROSITE" id="PS50053"/>
    </source>
</evidence>
<feature type="compositionally biased region" description="Basic residues" evidence="1">
    <location>
        <begin position="103"/>
        <end position="116"/>
    </location>
</feature>
<feature type="compositionally biased region" description="Low complexity" evidence="1">
    <location>
        <begin position="132"/>
        <end position="141"/>
    </location>
</feature>
<evidence type="ECO:0000313" key="3">
    <source>
        <dbReference type="EMBL" id="CDU24102.1"/>
    </source>
</evidence>
<dbReference type="Gene3D" id="3.10.20.90">
    <property type="entry name" value="Phosphatidylinositol 3-kinase Catalytic Subunit, Chain A, domain 1"/>
    <property type="match status" value="1"/>
</dbReference>
<dbReference type="InterPro" id="IPR022617">
    <property type="entry name" value="Rad60/SUMO-like_dom"/>
</dbReference>
<feature type="compositionally biased region" description="Polar residues" evidence="1">
    <location>
        <begin position="350"/>
        <end position="362"/>
    </location>
</feature>
<feature type="compositionally biased region" description="Polar residues" evidence="1">
    <location>
        <begin position="32"/>
        <end position="42"/>
    </location>
</feature>
<dbReference type="CDD" id="cd01763">
    <property type="entry name" value="Ubl_SUMO_like"/>
    <property type="match status" value="1"/>
</dbReference>
<dbReference type="InterPro" id="IPR029071">
    <property type="entry name" value="Ubiquitin-like_domsf"/>
</dbReference>
<gene>
    <name evidence="3" type="ORF">SPSC_02731</name>
</gene>
<name>A0A127ZDQ3_9BASI</name>
<reference evidence="3" key="1">
    <citation type="submission" date="2014-06" db="EMBL/GenBank/DDBJ databases">
        <authorList>
            <person name="Ju J."/>
            <person name="Zhang J."/>
        </authorList>
    </citation>
    <scope>NUCLEOTIDE SEQUENCE</scope>
    <source>
        <strain evidence="3">SscI8</strain>
    </source>
</reference>
<feature type="compositionally biased region" description="Basic and acidic residues" evidence="1">
    <location>
        <begin position="289"/>
        <end position="333"/>
    </location>
</feature>
<dbReference type="OrthoDB" id="3365399at2759"/>
<accession>A0A127ZDQ3</accession>
<feature type="region of interest" description="Disordered" evidence="1">
    <location>
        <begin position="1"/>
        <end position="410"/>
    </location>
</feature>
<dbReference type="EMBL" id="LK056664">
    <property type="protein sequence ID" value="CDU24102.1"/>
    <property type="molecule type" value="Genomic_DNA"/>
</dbReference>
<feature type="region of interest" description="Disordered" evidence="1">
    <location>
        <begin position="422"/>
        <end position="452"/>
    </location>
</feature>
<evidence type="ECO:0000256" key="1">
    <source>
        <dbReference type="SAM" id="MobiDB-lite"/>
    </source>
</evidence>
<feature type="domain" description="Ubiquitin-like" evidence="2">
    <location>
        <begin position="456"/>
        <end position="526"/>
    </location>
</feature>
<sequence length="529" mass="56767">MDDDFDFFTRKPSASRSKSKAKLKAPPKVANGSASNGITQPISSATAASTSQSAATVQLVGDEDGPAVATNVDALEDDDDEDVDIMLSSSDEDYPSDYSSASTRRKAKRRKKRHAKTLPAWASQGIYRRPSQEPSSLSSNSAFLDAPSGSAVKTSQLGSDMTADTDSPSSEANGTANGRARRVSLTPPPPPSPEKLYRARQLVNRTIASKFCSSTASSTTRSASSVPALSSSNDSASGSRRVLRSTRNSATPAFGRDVAVAGRSTVLSPAATTRRKSRVDDDDDDDTNEQIHWDPDLARLMRGENAKHIREKARREQREREEKRKQPELERIRQQPSSLPGSSSPRSAQFGRTQSAPQTRASAANDRNESDDSVEYVARPARKASMSPHRTRSSTTTTSTAAAASHSNNNGAILIIDDDLDEDGQASSKPNGSAAASTYEPSPSPPPAQEAAGETLALTLQSRLGSIPVTVTPTTLLSRIIQHFHEKKLDSSVKVESVRVMFDGFAYKPDQTVGDMDVEDGDQIELSWP</sequence>
<protein>
    <recommendedName>
        <fullName evidence="2">Ubiquitin-like domain-containing protein</fullName>
    </recommendedName>
</protein>
<proteinExistence type="predicted"/>
<feature type="compositionally biased region" description="Acidic residues" evidence="1">
    <location>
        <begin position="74"/>
        <end position="95"/>
    </location>
</feature>
<feature type="compositionally biased region" description="Low complexity" evidence="1">
    <location>
        <begin position="213"/>
        <end position="240"/>
    </location>
</feature>
<dbReference type="InterPro" id="IPR000626">
    <property type="entry name" value="Ubiquitin-like_dom"/>
</dbReference>
<feature type="compositionally biased region" description="Low complexity" evidence="1">
    <location>
        <begin position="336"/>
        <end position="347"/>
    </location>
</feature>
<dbReference type="PROSITE" id="PS50053">
    <property type="entry name" value="UBIQUITIN_2"/>
    <property type="match status" value="1"/>
</dbReference>
<dbReference type="SUPFAM" id="SSF54236">
    <property type="entry name" value="Ubiquitin-like"/>
    <property type="match status" value="1"/>
</dbReference>
<dbReference type="AlphaFoldDB" id="A0A127ZDQ3"/>
<feature type="compositionally biased region" description="Low complexity" evidence="1">
    <location>
        <begin position="393"/>
        <end position="405"/>
    </location>
</feature>
<feature type="compositionally biased region" description="Low complexity" evidence="1">
    <location>
        <begin position="43"/>
        <end position="56"/>
    </location>
</feature>
<organism evidence="3">
    <name type="scientific">Sporisorium scitamineum</name>
    <dbReference type="NCBI Taxonomy" id="49012"/>
    <lineage>
        <taxon>Eukaryota</taxon>
        <taxon>Fungi</taxon>
        <taxon>Dikarya</taxon>
        <taxon>Basidiomycota</taxon>
        <taxon>Ustilaginomycotina</taxon>
        <taxon>Ustilaginomycetes</taxon>
        <taxon>Ustilaginales</taxon>
        <taxon>Ustilaginaceae</taxon>
        <taxon>Sporisorium</taxon>
    </lineage>
</organism>
<dbReference type="Pfam" id="PF11976">
    <property type="entry name" value="Rad60-SLD"/>
    <property type="match status" value="1"/>
</dbReference>
<feature type="compositionally biased region" description="Polar residues" evidence="1">
    <location>
        <begin position="151"/>
        <end position="176"/>
    </location>
</feature>